<evidence type="ECO:0000256" key="3">
    <source>
        <dbReference type="ARBA" id="ARBA00022723"/>
    </source>
</evidence>
<dbReference type="GO" id="GO:0022900">
    <property type="term" value="P:electron transport chain"/>
    <property type="evidence" value="ECO:0007669"/>
    <property type="project" value="InterPro"/>
</dbReference>
<keyword evidence="2 7" id="KW-0349">Heme</keyword>
<evidence type="ECO:0000313" key="10">
    <source>
        <dbReference type="Proteomes" id="UP000193083"/>
    </source>
</evidence>
<keyword evidence="1" id="KW-0813">Transport</keyword>
<accession>A0A1X7NV83</accession>
<dbReference type="Pfam" id="PF01322">
    <property type="entry name" value="Cytochrom_C_2"/>
    <property type="match status" value="1"/>
</dbReference>
<dbReference type="GO" id="GO:0005506">
    <property type="term" value="F:iron ion binding"/>
    <property type="evidence" value="ECO:0007669"/>
    <property type="project" value="InterPro"/>
</dbReference>
<proteinExistence type="predicted"/>
<sequence length="142" mass="14994">MRSLALSFAIVAAALTAAHADPIADRKALMKERGGLVGQIAPIAKGEQPFDAANVAEVFNALQANAEKYDVDALFPADSKTGDTKASPKIWEDMAGFKAQAEKYKADITAAAAAKPQDLDAFRAEFGKVTANCGGCHQAWRL</sequence>
<evidence type="ECO:0000256" key="7">
    <source>
        <dbReference type="PIRSR" id="PIRSR000027-2"/>
    </source>
</evidence>
<evidence type="ECO:0000256" key="1">
    <source>
        <dbReference type="ARBA" id="ARBA00022448"/>
    </source>
</evidence>
<feature type="chain" id="PRO_5012710897" evidence="8">
    <location>
        <begin position="21"/>
        <end position="142"/>
    </location>
</feature>
<dbReference type="Proteomes" id="UP000193083">
    <property type="component" value="Unassembled WGS sequence"/>
</dbReference>
<feature type="signal peptide" evidence="8">
    <location>
        <begin position="1"/>
        <end position="20"/>
    </location>
</feature>
<dbReference type="EMBL" id="FXBL01000004">
    <property type="protein sequence ID" value="SMH42080.1"/>
    <property type="molecule type" value="Genomic_DNA"/>
</dbReference>
<evidence type="ECO:0000313" key="9">
    <source>
        <dbReference type="EMBL" id="SMH42080.1"/>
    </source>
</evidence>
<dbReference type="PROSITE" id="PS51009">
    <property type="entry name" value="CYTCII"/>
    <property type="match status" value="1"/>
</dbReference>
<evidence type="ECO:0000256" key="5">
    <source>
        <dbReference type="ARBA" id="ARBA00023004"/>
    </source>
</evidence>
<dbReference type="GO" id="GO:0042597">
    <property type="term" value="C:periplasmic space"/>
    <property type="evidence" value="ECO:0007669"/>
    <property type="project" value="InterPro"/>
</dbReference>
<evidence type="ECO:0000256" key="4">
    <source>
        <dbReference type="ARBA" id="ARBA00022982"/>
    </source>
</evidence>
<dbReference type="PIRSF" id="PIRSF000027">
    <property type="entry name" value="Cytc_c_prime"/>
    <property type="match status" value="1"/>
</dbReference>
<dbReference type="GO" id="GO:0009055">
    <property type="term" value="F:electron transfer activity"/>
    <property type="evidence" value="ECO:0007669"/>
    <property type="project" value="InterPro"/>
</dbReference>
<dbReference type="RefSeq" id="WP_085464601.1">
    <property type="nucleotide sequence ID" value="NZ_FXBL01000004.1"/>
</dbReference>
<evidence type="ECO:0000256" key="6">
    <source>
        <dbReference type="PIRSR" id="PIRSR000027-1"/>
    </source>
</evidence>
<reference evidence="9 10" key="1">
    <citation type="submission" date="2017-04" db="EMBL/GenBank/DDBJ databases">
        <authorList>
            <person name="Afonso C.L."/>
            <person name="Miller P.J."/>
            <person name="Scott M.A."/>
            <person name="Spackman E."/>
            <person name="Goraichik I."/>
            <person name="Dimitrov K.M."/>
            <person name="Suarez D.L."/>
            <person name="Swayne D.E."/>
        </authorList>
    </citation>
    <scope>NUCLEOTIDE SEQUENCE [LARGE SCALE GENOMIC DNA]</scope>
    <source>
        <strain evidence="9 10">B5P</strain>
    </source>
</reference>
<dbReference type="AlphaFoldDB" id="A0A1X7NV83"/>
<feature type="binding site" description="covalent" evidence="7">
    <location>
        <position position="133"/>
    </location>
    <ligand>
        <name>heme c</name>
        <dbReference type="ChEBI" id="CHEBI:61717"/>
    </ligand>
</feature>
<dbReference type="Gene3D" id="1.20.120.10">
    <property type="entry name" value="Cytochrome c/b562"/>
    <property type="match status" value="1"/>
</dbReference>
<dbReference type="OrthoDB" id="9811729at2"/>
<dbReference type="InterPro" id="IPR002321">
    <property type="entry name" value="Cyt_c_II"/>
</dbReference>
<evidence type="ECO:0000256" key="8">
    <source>
        <dbReference type="SAM" id="SignalP"/>
    </source>
</evidence>
<gene>
    <name evidence="9" type="ORF">SAMN02982922_2686</name>
</gene>
<organism evidence="9 10">
    <name type="scientific">Mesorhizobium australicum</name>
    <dbReference type="NCBI Taxonomy" id="536018"/>
    <lineage>
        <taxon>Bacteria</taxon>
        <taxon>Pseudomonadati</taxon>
        <taxon>Pseudomonadota</taxon>
        <taxon>Alphaproteobacteria</taxon>
        <taxon>Hyphomicrobiales</taxon>
        <taxon>Phyllobacteriaceae</taxon>
        <taxon>Mesorhizobium</taxon>
    </lineage>
</organism>
<keyword evidence="8" id="KW-0732">Signal</keyword>
<dbReference type="SUPFAM" id="SSF47175">
    <property type="entry name" value="Cytochromes"/>
    <property type="match status" value="1"/>
</dbReference>
<dbReference type="GO" id="GO:0020037">
    <property type="term" value="F:heme binding"/>
    <property type="evidence" value="ECO:0007669"/>
    <property type="project" value="InterPro"/>
</dbReference>
<name>A0A1X7NV83_9HYPH</name>
<dbReference type="InterPro" id="IPR010980">
    <property type="entry name" value="Cyt_c/b562"/>
</dbReference>
<protein>
    <submittedName>
        <fullName evidence="9">Cytochrome c556</fullName>
    </submittedName>
</protein>
<feature type="binding site" description="axial binding residue" evidence="6">
    <location>
        <position position="137"/>
    </location>
    <ligand>
        <name>heme c</name>
        <dbReference type="ChEBI" id="CHEBI:61717"/>
    </ligand>
    <ligandPart>
        <name>Fe</name>
        <dbReference type="ChEBI" id="CHEBI:18248"/>
    </ligandPart>
</feature>
<keyword evidence="5 6" id="KW-0408">Iron</keyword>
<evidence type="ECO:0000256" key="2">
    <source>
        <dbReference type="ARBA" id="ARBA00022617"/>
    </source>
</evidence>
<keyword evidence="3 6" id="KW-0479">Metal-binding</keyword>
<keyword evidence="4" id="KW-0249">Electron transport</keyword>
<keyword evidence="10" id="KW-1185">Reference proteome</keyword>
<feature type="binding site" description="covalent" evidence="7">
    <location>
        <position position="136"/>
    </location>
    <ligand>
        <name>heme c</name>
        <dbReference type="ChEBI" id="CHEBI:61717"/>
    </ligand>
</feature>
<comment type="PTM">
    <text evidence="7">Binds 1 heme group per subunit.</text>
</comment>
<dbReference type="InterPro" id="IPR012127">
    <property type="entry name" value="Cyt_c_prime"/>
</dbReference>